<dbReference type="Proteomes" id="UP000054851">
    <property type="component" value="Unassembled WGS sequence"/>
</dbReference>
<evidence type="ECO:0000313" key="11">
    <source>
        <dbReference type="EMBL" id="SAK58414.1"/>
    </source>
</evidence>
<gene>
    <name evidence="11" type="ORF">AWB79_02529</name>
</gene>
<sequence length="465" mass="48407">MRTNLADWLWNCARALLAALLLVTSAHAATPPVVVIPLKGAIGPASADFVVRSLARAADEHAQLAVLELDTPGGLDLSMRSIIQAILASPVPVATFIAPSGARAASAGTYITYASHIAAMAPGTNIGAASPVQLGMGGPEREPTGASKSASGAEAQSTETRKQMQDAAAYIRGLAQLRGRNVQWGERAVREAVALSATEALEQKVIDLTAADIPDLLAKLDGRHVTTASGAHVLATKNAPLVVLQPDWRSRFLATITDPSVALILMMIGMYGLFFEFANPGMVLPGVAGAICLLVGLFALQLLPINFVGLGLIVLGLGFLVAEMFLPTFGSLGIGGVIAFAIGALMLIDTDVPGFGVPIGVVVGLALFTALFVFTVSGVALKARRRPVVSGGEAMLGSVGVMLTRDDAAHDPASGWARVQGERWRVRPARPDALPVEGVRVRVISRHGLTLTVEPLDVDRDIGRS</sequence>
<dbReference type="Gene3D" id="3.90.226.10">
    <property type="entry name" value="2-enoyl-CoA Hydratase, Chain A, domain 1"/>
    <property type="match status" value="1"/>
</dbReference>
<evidence type="ECO:0000256" key="7">
    <source>
        <dbReference type="SAM" id="SignalP"/>
    </source>
</evidence>
<evidence type="ECO:0000259" key="8">
    <source>
        <dbReference type="Pfam" id="PF01957"/>
    </source>
</evidence>
<evidence type="ECO:0000259" key="10">
    <source>
        <dbReference type="Pfam" id="PF25145"/>
    </source>
</evidence>
<protein>
    <submittedName>
        <fullName evidence="11">Nodulation competitiveness protein nfeD</fullName>
    </submittedName>
</protein>
<feature type="transmembrane region" description="Helical" evidence="6">
    <location>
        <begin position="305"/>
        <end position="322"/>
    </location>
</feature>
<organism evidence="11 12">
    <name type="scientific">Caballeronia hypogeia</name>
    <dbReference type="NCBI Taxonomy" id="1777140"/>
    <lineage>
        <taxon>Bacteria</taxon>
        <taxon>Pseudomonadati</taxon>
        <taxon>Pseudomonadota</taxon>
        <taxon>Betaproteobacteria</taxon>
        <taxon>Burkholderiales</taxon>
        <taxon>Burkholderiaceae</taxon>
        <taxon>Caballeronia</taxon>
    </lineage>
</organism>
<evidence type="ECO:0000256" key="2">
    <source>
        <dbReference type="ARBA" id="ARBA00022692"/>
    </source>
</evidence>
<dbReference type="PANTHER" id="PTHR33507:SF4">
    <property type="entry name" value="NODULATION COMPETITIVENESS PROTEIN NFED"/>
    <property type="match status" value="1"/>
</dbReference>
<dbReference type="Pfam" id="PF25145">
    <property type="entry name" value="NfeD1b_N"/>
    <property type="match status" value="1"/>
</dbReference>
<feature type="transmembrane region" description="Helical" evidence="6">
    <location>
        <begin position="354"/>
        <end position="376"/>
    </location>
</feature>
<proteinExistence type="predicted"/>
<reference evidence="11" key="1">
    <citation type="submission" date="2016-01" db="EMBL/GenBank/DDBJ databases">
        <authorList>
            <person name="Peeters C."/>
        </authorList>
    </citation>
    <scope>NUCLEOTIDE SEQUENCE</scope>
    <source>
        <strain evidence="11">LMG 29322</strain>
    </source>
</reference>
<keyword evidence="2 6" id="KW-0812">Transmembrane</keyword>
<dbReference type="InterPro" id="IPR056738">
    <property type="entry name" value="NfeD1b_N"/>
</dbReference>
<dbReference type="InterPro" id="IPR056739">
    <property type="entry name" value="NfeD_membrane"/>
</dbReference>
<dbReference type="CDD" id="cd07020">
    <property type="entry name" value="Clp_protease_NfeD_1"/>
    <property type="match status" value="1"/>
</dbReference>
<evidence type="ECO:0000256" key="4">
    <source>
        <dbReference type="ARBA" id="ARBA00023136"/>
    </source>
</evidence>
<dbReference type="InterPro" id="IPR002810">
    <property type="entry name" value="NfeD-like_C"/>
</dbReference>
<feature type="region of interest" description="Disordered" evidence="5">
    <location>
        <begin position="135"/>
        <end position="162"/>
    </location>
</feature>
<dbReference type="InterPro" id="IPR012340">
    <property type="entry name" value="NA-bd_OB-fold"/>
</dbReference>
<feature type="transmembrane region" description="Helical" evidence="6">
    <location>
        <begin position="329"/>
        <end position="348"/>
    </location>
</feature>
<feature type="signal peptide" evidence="7">
    <location>
        <begin position="1"/>
        <end position="28"/>
    </location>
</feature>
<evidence type="ECO:0000259" key="9">
    <source>
        <dbReference type="Pfam" id="PF24961"/>
    </source>
</evidence>
<dbReference type="OrthoDB" id="5289056at2"/>
<dbReference type="InterPro" id="IPR029045">
    <property type="entry name" value="ClpP/crotonase-like_dom_sf"/>
</dbReference>
<feature type="domain" description="NfeD1b N-terminal" evidence="10">
    <location>
        <begin position="33"/>
        <end position="221"/>
    </location>
</feature>
<dbReference type="AlphaFoldDB" id="A0A158AKQ5"/>
<dbReference type="Gene3D" id="2.40.50.140">
    <property type="entry name" value="Nucleic acid-binding proteins"/>
    <property type="match status" value="1"/>
</dbReference>
<dbReference type="PANTHER" id="PTHR33507">
    <property type="entry name" value="INNER MEMBRANE PROTEIN YBBJ"/>
    <property type="match status" value="1"/>
</dbReference>
<evidence type="ECO:0000256" key="3">
    <source>
        <dbReference type="ARBA" id="ARBA00022989"/>
    </source>
</evidence>
<accession>A0A158AKQ5</accession>
<dbReference type="Pfam" id="PF01957">
    <property type="entry name" value="NfeD"/>
    <property type="match status" value="1"/>
</dbReference>
<evidence type="ECO:0000256" key="5">
    <source>
        <dbReference type="SAM" id="MobiDB-lite"/>
    </source>
</evidence>
<feature type="transmembrane region" description="Helical" evidence="6">
    <location>
        <begin position="252"/>
        <end position="274"/>
    </location>
</feature>
<dbReference type="Pfam" id="PF24961">
    <property type="entry name" value="NfeD_membrane"/>
    <property type="match status" value="1"/>
</dbReference>
<feature type="domain" description="NfeD integral membrane" evidence="9">
    <location>
        <begin position="261"/>
        <end position="375"/>
    </location>
</feature>
<dbReference type="InterPro" id="IPR052165">
    <property type="entry name" value="Membrane_assoc_protease"/>
</dbReference>
<dbReference type="RefSeq" id="WP_061167758.1">
    <property type="nucleotide sequence ID" value="NZ_FCOA02000006.1"/>
</dbReference>
<comment type="subcellular location">
    <subcellularLocation>
        <location evidence="1">Membrane</location>
        <topology evidence="1">Multi-pass membrane protein</topology>
    </subcellularLocation>
</comment>
<feature type="domain" description="NfeD-like C-terminal" evidence="8">
    <location>
        <begin position="393"/>
        <end position="455"/>
    </location>
</feature>
<feature type="compositionally biased region" description="Polar residues" evidence="5">
    <location>
        <begin position="146"/>
        <end position="158"/>
    </location>
</feature>
<dbReference type="SUPFAM" id="SSF52096">
    <property type="entry name" value="ClpP/crotonase"/>
    <property type="match status" value="1"/>
</dbReference>
<dbReference type="GO" id="GO:0016020">
    <property type="term" value="C:membrane"/>
    <property type="evidence" value="ECO:0007669"/>
    <property type="project" value="UniProtKB-SubCell"/>
</dbReference>
<keyword evidence="12" id="KW-1185">Reference proteome</keyword>
<feature type="chain" id="PRO_5007620701" evidence="7">
    <location>
        <begin position="29"/>
        <end position="465"/>
    </location>
</feature>
<keyword evidence="3 6" id="KW-1133">Transmembrane helix</keyword>
<comment type="caution">
    <text evidence="11">The sequence shown here is derived from an EMBL/GenBank/DDBJ whole genome shotgun (WGS) entry which is preliminary data.</text>
</comment>
<keyword evidence="7" id="KW-0732">Signal</keyword>
<dbReference type="STRING" id="1777140.AWB79_02529"/>
<keyword evidence="4 6" id="KW-0472">Membrane</keyword>
<evidence type="ECO:0000256" key="1">
    <source>
        <dbReference type="ARBA" id="ARBA00004141"/>
    </source>
</evidence>
<dbReference type="SUPFAM" id="SSF141322">
    <property type="entry name" value="NfeD domain-like"/>
    <property type="match status" value="1"/>
</dbReference>
<dbReference type="FunFam" id="3.90.226.10:FF:000089">
    <property type="entry name" value="Membrane-bound serine protease"/>
    <property type="match status" value="1"/>
</dbReference>
<evidence type="ECO:0000313" key="12">
    <source>
        <dbReference type="Proteomes" id="UP000054851"/>
    </source>
</evidence>
<name>A0A158AKQ5_9BURK</name>
<dbReference type="EMBL" id="FCOA02000006">
    <property type="protein sequence ID" value="SAK58414.1"/>
    <property type="molecule type" value="Genomic_DNA"/>
</dbReference>
<evidence type="ECO:0000256" key="6">
    <source>
        <dbReference type="SAM" id="Phobius"/>
    </source>
</evidence>